<evidence type="ECO:0000313" key="2">
    <source>
        <dbReference type="EMBL" id="ACG63114.1"/>
    </source>
</evidence>
<evidence type="ECO:0000313" key="3">
    <source>
        <dbReference type="Proteomes" id="UP000001873"/>
    </source>
</evidence>
<feature type="transmembrane region" description="Helical" evidence="1">
    <location>
        <begin position="6"/>
        <end position="28"/>
    </location>
</feature>
<protein>
    <submittedName>
        <fullName evidence="2">Uncharacterized protein</fullName>
    </submittedName>
</protein>
<keyword evidence="1" id="KW-0812">Transmembrane</keyword>
<name>B4U5A3_STREM</name>
<dbReference type="AlphaFoldDB" id="B4U5A3"/>
<dbReference type="Proteomes" id="UP000001873">
    <property type="component" value="Chromosome"/>
</dbReference>
<evidence type="ECO:0000256" key="1">
    <source>
        <dbReference type="SAM" id="Phobius"/>
    </source>
</evidence>
<gene>
    <name evidence="2" type="ordered locus">Sez_1787</name>
</gene>
<dbReference type="HOGENOM" id="CLU_3205657_0_0_9"/>
<proteinExistence type="predicted"/>
<organism evidence="2 3">
    <name type="scientific">Streptococcus equi subsp. zooepidemicus (strain MGCS10565)</name>
    <dbReference type="NCBI Taxonomy" id="552526"/>
    <lineage>
        <taxon>Bacteria</taxon>
        <taxon>Bacillati</taxon>
        <taxon>Bacillota</taxon>
        <taxon>Bacilli</taxon>
        <taxon>Lactobacillales</taxon>
        <taxon>Streptococcaceae</taxon>
        <taxon>Streptococcus</taxon>
    </lineage>
</organism>
<keyword evidence="1" id="KW-0472">Membrane</keyword>
<dbReference type="KEGG" id="sez:Sez_1787"/>
<dbReference type="EMBL" id="CP001129">
    <property type="protein sequence ID" value="ACG63114.1"/>
    <property type="molecule type" value="Genomic_DNA"/>
</dbReference>
<accession>B4U5A3</accession>
<reference evidence="2 3" key="1">
    <citation type="journal article" date="2008" name="PLoS ONE">
        <title>Genome sequence of a lancefield group C Streptococcus zooepidemicus strain causing epidemic nephritis: new information about an old disease.</title>
        <authorList>
            <person name="Beres S.B."/>
            <person name="Sesso R."/>
            <person name="Pinto S.W.L."/>
            <person name="Hoe N.P."/>
            <person name="Porcella S.F."/>
            <person name="Deleo F.R."/>
            <person name="Musser J.M."/>
        </authorList>
    </citation>
    <scope>NUCLEOTIDE SEQUENCE [LARGE SCALE GENOMIC DNA]</scope>
    <source>
        <strain evidence="2 3">MGCS10565</strain>
    </source>
</reference>
<keyword evidence="1" id="KW-1133">Transmembrane helix</keyword>
<sequence length="45" mass="5471">MWEHDMVFNAFFCCVIAYLKGFCCLCYYQQDILVKDFLLMFSNKK</sequence>